<dbReference type="InterPro" id="IPR002088">
    <property type="entry name" value="Prenyl_trans_a"/>
</dbReference>
<organism evidence="5 6">
    <name type="scientific">Schizophyllum amplum</name>
    <dbReference type="NCBI Taxonomy" id="97359"/>
    <lineage>
        <taxon>Eukaryota</taxon>
        <taxon>Fungi</taxon>
        <taxon>Dikarya</taxon>
        <taxon>Basidiomycota</taxon>
        <taxon>Agaricomycotina</taxon>
        <taxon>Agaricomycetes</taxon>
        <taxon>Agaricomycetidae</taxon>
        <taxon>Agaricales</taxon>
        <taxon>Schizophyllaceae</taxon>
        <taxon>Schizophyllum</taxon>
    </lineage>
</organism>
<accession>A0A550CWI6</accession>
<dbReference type="Proteomes" id="UP000320762">
    <property type="component" value="Unassembled WGS sequence"/>
</dbReference>
<proteinExistence type="inferred from homology"/>
<protein>
    <recommendedName>
        <fullName evidence="7">Protein prenylyltransferase</fullName>
    </recommendedName>
</protein>
<evidence type="ECO:0000313" key="6">
    <source>
        <dbReference type="Proteomes" id="UP000320762"/>
    </source>
</evidence>
<sequence length="348" mass="38992">MAEDTGRCADLLAQILSKSLASIELLPGDMDAWSSAGLTPEMPFLLQEGNLGVPVKLLMKLYVSASRTFPACLIAYRTSSSITSAKPLASASTILILTNPAHQTALNARKRLVADSLLDPHSELELTAHILTASKDHAKQSTLWDHRRWLLRSIYATSSDFTFRAPPPRGWSCDRSRHPSMPPAVIERELALALRACEMYPRNYHAWTYRHDIFETVLRMLDDENCDESQKATLIAIVEAEVEQIVTWIDRHVSDYTAVQHLCSVVLAFGTTQASKESQQCMHKRSIPLVDPDVLIRHAMSLLQSYPEHETLARYLQLALKIFPPPPELKARTEMLLRACGRSRQSAP</sequence>
<dbReference type="GO" id="GO:0008318">
    <property type="term" value="F:protein prenyltransferase activity"/>
    <property type="evidence" value="ECO:0007669"/>
    <property type="project" value="InterPro"/>
</dbReference>
<dbReference type="AlphaFoldDB" id="A0A550CWI6"/>
<dbReference type="Pfam" id="PF01239">
    <property type="entry name" value="PPTA"/>
    <property type="match status" value="1"/>
</dbReference>
<dbReference type="GO" id="GO:0005737">
    <property type="term" value="C:cytoplasm"/>
    <property type="evidence" value="ECO:0007669"/>
    <property type="project" value="TreeGrafter"/>
</dbReference>
<keyword evidence="3" id="KW-0808">Transferase</keyword>
<name>A0A550CWI6_9AGAR</name>
<dbReference type="PANTHER" id="PTHR11129">
    <property type="entry name" value="PROTEIN FARNESYLTRANSFERASE ALPHA SUBUNIT/RAB GERANYLGERANYL TRANSFERASE ALPHA SUBUNIT"/>
    <property type="match status" value="1"/>
</dbReference>
<dbReference type="EMBL" id="VDMD01000001">
    <property type="protein sequence ID" value="TRM69133.1"/>
    <property type="molecule type" value="Genomic_DNA"/>
</dbReference>
<dbReference type="OrthoDB" id="1924260at2759"/>
<keyword evidence="6" id="KW-1185">Reference proteome</keyword>
<evidence type="ECO:0000256" key="4">
    <source>
        <dbReference type="ARBA" id="ARBA00022737"/>
    </source>
</evidence>
<comment type="similarity">
    <text evidence="1">Belongs to the protein prenyltransferase subunit alpha family.</text>
</comment>
<gene>
    <name evidence="5" type="ORF">BD626DRAFT_562927</name>
</gene>
<reference evidence="5 6" key="1">
    <citation type="journal article" date="2019" name="New Phytol.">
        <title>Comparative genomics reveals unique wood-decay strategies and fruiting body development in the Schizophyllaceae.</title>
        <authorList>
            <person name="Almasi E."/>
            <person name="Sahu N."/>
            <person name="Krizsan K."/>
            <person name="Balint B."/>
            <person name="Kovacs G.M."/>
            <person name="Kiss B."/>
            <person name="Cseklye J."/>
            <person name="Drula E."/>
            <person name="Henrissat B."/>
            <person name="Nagy I."/>
            <person name="Chovatia M."/>
            <person name="Adam C."/>
            <person name="LaButti K."/>
            <person name="Lipzen A."/>
            <person name="Riley R."/>
            <person name="Grigoriev I.V."/>
            <person name="Nagy L.G."/>
        </authorList>
    </citation>
    <scope>NUCLEOTIDE SEQUENCE [LARGE SCALE GENOMIC DNA]</scope>
    <source>
        <strain evidence="5 6">NL-1724</strain>
    </source>
</reference>
<evidence type="ECO:0008006" key="7">
    <source>
        <dbReference type="Google" id="ProtNLM"/>
    </source>
</evidence>
<keyword evidence="2" id="KW-0637">Prenyltransferase</keyword>
<evidence type="ECO:0000256" key="2">
    <source>
        <dbReference type="ARBA" id="ARBA00022602"/>
    </source>
</evidence>
<dbReference type="PANTHER" id="PTHR11129:SF3">
    <property type="entry name" value="PROTEIN PRENYLTRANSFERASE ALPHA SUBUNIT REPEAT-CONTAINING PROTEIN 1"/>
    <property type="match status" value="1"/>
</dbReference>
<dbReference type="PROSITE" id="PS51147">
    <property type="entry name" value="PFTA"/>
    <property type="match status" value="1"/>
</dbReference>
<evidence type="ECO:0000256" key="1">
    <source>
        <dbReference type="ARBA" id="ARBA00006734"/>
    </source>
</evidence>
<dbReference type="Gene3D" id="1.25.40.120">
    <property type="entry name" value="Protein prenylyltransferase"/>
    <property type="match status" value="1"/>
</dbReference>
<dbReference type="SUPFAM" id="SSF48439">
    <property type="entry name" value="Protein prenylyltransferase"/>
    <property type="match status" value="1"/>
</dbReference>
<evidence type="ECO:0000313" key="5">
    <source>
        <dbReference type="EMBL" id="TRM69133.1"/>
    </source>
</evidence>
<comment type="caution">
    <text evidence="5">The sequence shown here is derived from an EMBL/GenBank/DDBJ whole genome shotgun (WGS) entry which is preliminary data.</text>
</comment>
<evidence type="ECO:0000256" key="3">
    <source>
        <dbReference type="ARBA" id="ARBA00022679"/>
    </source>
</evidence>
<keyword evidence="4" id="KW-0677">Repeat</keyword>